<protein>
    <submittedName>
        <fullName evidence="2">Uncharacterized protein</fullName>
    </submittedName>
</protein>
<proteinExistence type="predicted"/>
<dbReference type="AlphaFoldDB" id="D2S5A2"/>
<reference evidence="2 3" key="1">
    <citation type="journal article" date="2010" name="Stand. Genomic Sci.">
        <title>Complete genome sequence of Geodermatophilus obscurus type strain (G-20).</title>
        <authorList>
            <person name="Ivanova N."/>
            <person name="Sikorski J."/>
            <person name="Jando M."/>
            <person name="Munk C."/>
            <person name="Lapidus A."/>
            <person name="Glavina Del Rio T."/>
            <person name="Copeland A."/>
            <person name="Tice H."/>
            <person name="Cheng J.-F."/>
            <person name="Lucas S."/>
            <person name="Chen F."/>
            <person name="Nolan M."/>
            <person name="Bruce D."/>
            <person name="Goodwin L."/>
            <person name="Pitluck S."/>
            <person name="Mavromatis K."/>
            <person name="Mikhailova N."/>
            <person name="Pati A."/>
            <person name="Chen A."/>
            <person name="Palaniappan K."/>
            <person name="Land M."/>
            <person name="Hauser L."/>
            <person name="Chang Y.-J."/>
            <person name="Jeffries C.D."/>
            <person name="Meincke L."/>
            <person name="Brettin T."/>
            <person name="Detter J.C."/>
            <person name="Detter J.C."/>
            <person name="Rohde M."/>
            <person name="Goeker M."/>
            <person name="Bristow J."/>
            <person name="Eisen J.A."/>
            <person name="Markowitz V."/>
            <person name="Hugenholtz P."/>
            <person name="Kyrpides N.C."/>
            <person name="Klenk H.-P."/>
        </authorList>
    </citation>
    <scope>NUCLEOTIDE SEQUENCE [LARGE SCALE GENOMIC DNA]</scope>
    <source>
        <strain evidence="3">ATCC 25078 / DSM 43160 / JCM 3152 / KCC A-0152 / KCTC 9177 / NBRC 13315 / NRRL B-3577 / G-20</strain>
    </source>
</reference>
<organism evidence="2 3">
    <name type="scientific">Geodermatophilus obscurus (strain ATCC 25078 / DSM 43160 / JCM 3152 / CCUG 61914 / KCC A-0152 / KCTC 9177 / NBRC 13315 / NRRL B-3577 / G-20)</name>
    <dbReference type="NCBI Taxonomy" id="526225"/>
    <lineage>
        <taxon>Bacteria</taxon>
        <taxon>Bacillati</taxon>
        <taxon>Actinomycetota</taxon>
        <taxon>Actinomycetes</taxon>
        <taxon>Geodermatophilales</taxon>
        <taxon>Geodermatophilaceae</taxon>
        <taxon>Geodermatophilus</taxon>
    </lineage>
</organism>
<evidence type="ECO:0000313" key="3">
    <source>
        <dbReference type="Proteomes" id="UP000001382"/>
    </source>
</evidence>
<keyword evidence="3" id="KW-1185">Reference proteome</keyword>
<sequence length="57" mass="6126">MPDSLLPRPHSPADCGLRTQQATDSPTRVLLVDHVADQPSADGHRRVAATTGPAERR</sequence>
<dbReference type="KEGG" id="gob:Gobs_2512"/>
<name>D2S5A2_GEOOG</name>
<dbReference type="EMBL" id="CP001867">
    <property type="protein sequence ID" value="ADB75182.1"/>
    <property type="molecule type" value="Genomic_DNA"/>
</dbReference>
<evidence type="ECO:0000256" key="1">
    <source>
        <dbReference type="SAM" id="MobiDB-lite"/>
    </source>
</evidence>
<feature type="region of interest" description="Disordered" evidence="1">
    <location>
        <begin position="1"/>
        <end position="57"/>
    </location>
</feature>
<reference evidence="3" key="2">
    <citation type="submission" date="2010-01" db="EMBL/GenBank/DDBJ databases">
        <title>The complete genome of Geodermatophilus obscurus DSM 43160.</title>
        <authorList>
            <consortium name="US DOE Joint Genome Institute (JGI-PGF)"/>
            <person name="Lucas S."/>
            <person name="Copeland A."/>
            <person name="Lapidus A."/>
            <person name="Glavina del Rio T."/>
            <person name="Dalin E."/>
            <person name="Tice H."/>
            <person name="Bruce D."/>
            <person name="Goodwin L."/>
            <person name="Pitluck S."/>
            <person name="Kyrpides N."/>
            <person name="Mavromatis K."/>
            <person name="Ivanova N."/>
            <person name="Munk A.C."/>
            <person name="Brettin T."/>
            <person name="Detter J.C."/>
            <person name="Han C."/>
            <person name="Larimer F."/>
            <person name="Land M."/>
            <person name="Hauser L."/>
            <person name="Markowitz V."/>
            <person name="Cheng J.-F."/>
            <person name="Hugenholtz P."/>
            <person name="Woyke T."/>
            <person name="Wu D."/>
            <person name="Jando M."/>
            <person name="Schneider S."/>
            <person name="Klenk H.-P."/>
            <person name="Eisen J.A."/>
        </authorList>
    </citation>
    <scope>NUCLEOTIDE SEQUENCE [LARGE SCALE GENOMIC DNA]</scope>
    <source>
        <strain evidence="3">ATCC 25078 / DSM 43160 / JCM 3152 / KCC A-0152 / KCTC 9177 / NBRC 13315 / NRRL B-3577 / G-20</strain>
    </source>
</reference>
<gene>
    <name evidence="2" type="ordered locus">Gobs_2512</name>
</gene>
<accession>D2S5A2</accession>
<evidence type="ECO:0000313" key="2">
    <source>
        <dbReference type="EMBL" id="ADB75182.1"/>
    </source>
</evidence>
<dbReference type="HOGENOM" id="CLU_2990258_0_0_11"/>
<dbReference type="Proteomes" id="UP000001382">
    <property type="component" value="Chromosome"/>
</dbReference>